<evidence type="ECO:0000256" key="1">
    <source>
        <dbReference type="SAM" id="MobiDB-lite"/>
    </source>
</evidence>
<evidence type="ECO:0000313" key="2">
    <source>
        <dbReference type="EMBL" id="CUS12354.1"/>
    </source>
</evidence>
<sequence>ILGPDHPYTLTSVRNLASMLQRQGKYEESETMNRHALDGRKRILGPNHPKTQL</sequence>
<keyword evidence="3" id="KW-1185">Reference proteome</keyword>
<name>A0A292PYX8_9PEZI</name>
<dbReference type="Pfam" id="PF13374">
    <property type="entry name" value="TPR_10"/>
    <property type="match status" value="1"/>
</dbReference>
<reference evidence="2" key="1">
    <citation type="submission" date="2015-10" db="EMBL/GenBank/DDBJ databases">
        <authorList>
            <person name="Regsiter A."/>
            <person name="william w."/>
        </authorList>
    </citation>
    <scope>NUCLEOTIDE SEQUENCE</scope>
    <source>
        <strain evidence="2">Montdore</strain>
    </source>
</reference>
<dbReference type="Gene3D" id="1.25.40.10">
    <property type="entry name" value="Tetratricopeptide repeat domain"/>
    <property type="match status" value="1"/>
</dbReference>
<dbReference type="InterPro" id="IPR011990">
    <property type="entry name" value="TPR-like_helical_dom_sf"/>
</dbReference>
<feature type="compositionally biased region" description="Basic and acidic residues" evidence="1">
    <location>
        <begin position="24"/>
        <end position="41"/>
    </location>
</feature>
<dbReference type="SUPFAM" id="SSF48452">
    <property type="entry name" value="TPR-like"/>
    <property type="match status" value="1"/>
</dbReference>
<feature type="non-terminal residue" evidence="2">
    <location>
        <position position="53"/>
    </location>
</feature>
<dbReference type="Proteomes" id="UP001412239">
    <property type="component" value="Unassembled WGS sequence"/>
</dbReference>
<dbReference type="EMBL" id="LN890994">
    <property type="protein sequence ID" value="CUS12354.1"/>
    <property type="molecule type" value="Genomic_DNA"/>
</dbReference>
<feature type="non-terminal residue" evidence="2">
    <location>
        <position position="1"/>
    </location>
</feature>
<protein>
    <recommendedName>
        <fullName evidence="4">Kinesin light chain</fullName>
    </recommendedName>
</protein>
<organism evidence="2 3">
    <name type="scientific">Tuber aestivum</name>
    <name type="common">summer truffle</name>
    <dbReference type="NCBI Taxonomy" id="59557"/>
    <lineage>
        <taxon>Eukaryota</taxon>
        <taxon>Fungi</taxon>
        <taxon>Dikarya</taxon>
        <taxon>Ascomycota</taxon>
        <taxon>Pezizomycotina</taxon>
        <taxon>Pezizomycetes</taxon>
        <taxon>Pezizales</taxon>
        <taxon>Tuberaceae</taxon>
        <taxon>Tuber</taxon>
    </lineage>
</organism>
<evidence type="ECO:0000313" key="3">
    <source>
        <dbReference type="Proteomes" id="UP001412239"/>
    </source>
</evidence>
<accession>A0A292PYX8</accession>
<gene>
    <name evidence="2" type="ORF">GSTUAT00003547001</name>
</gene>
<evidence type="ECO:0008006" key="4">
    <source>
        <dbReference type="Google" id="ProtNLM"/>
    </source>
</evidence>
<proteinExistence type="predicted"/>
<dbReference type="AlphaFoldDB" id="A0A292PYX8"/>
<feature type="region of interest" description="Disordered" evidence="1">
    <location>
        <begin position="24"/>
        <end position="53"/>
    </location>
</feature>